<dbReference type="OrthoDB" id="1466969at2"/>
<dbReference type="Pfam" id="PF14123">
    <property type="entry name" value="DUF4290"/>
    <property type="match status" value="1"/>
</dbReference>
<keyword evidence="3" id="KW-1185">Reference proteome</keyword>
<evidence type="ECO:0000313" key="2">
    <source>
        <dbReference type="EMBL" id="TEW76829.1"/>
    </source>
</evidence>
<dbReference type="RefSeq" id="WP_134246839.1">
    <property type="nucleotide sequence ID" value="NZ_SNQI01000001.1"/>
</dbReference>
<dbReference type="EMBL" id="SNQI01000001">
    <property type="protein sequence ID" value="TEW76829.1"/>
    <property type="molecule type" value="Genomic_DNA"/>
</dbReference>
<comment type="caution">
    <text evidence="2">The sequence shown here is derived from an EMBL/GenBank/DDBJ whole genome shotgun (WGS) entry which is preliminary data.</text>
</comment>
<dbReference type="InterPro" id="IPR025632">
    <property type="entry name" value="DUF4290"/>
</dbReference>
<proteinExistence type="predicted"/>
<evidence type="ECO:0000256" key="1">
    <source>
        <dbReference type="SAM" id="MobiDB-lite"/>
    </source>
</evidence>
<name>A0A4Y8AWH4_9FLAO</name>
<gene>
    <name evidence="2" type="ORF">E2488_02995</name>
</gene>
<sequence length="210" mass="24890">MEFDLEYNGERPHLIIPEYGRHIQKLVDNCVALEDVEERNKMAKAIVDVMGNLQPHLRDVPDFKHKLWDQLFIMSDFKLEVDSPYDKPLKEELQAKPEPLAYPKSASKYRFYGNNIQTMIDVALTWEESDERDALYYAIANHMKKCYLNWNKDTVEDKVIFKHLKELSHNKIDLTESTETLSEVKDLMRKRKTATKGRQQDSRKKTHKYK</sequence>
<feature type="region of interest" description="Disordered" evidence="1">
    <location>
        <begin position="185"/>
        <end position="210"/>
    </location>
</feature>
<reference evidence="2 3" key="1">
    <citation type="journal article" date="2011" name="J. Microbiol.">
        <title>Gramella jeungdoensis sp. nov., isolated from a solar saltern in Korea.</title>
        <authorList>
            <person name="Joung Y."/>
            <person name="Kim H."/>
            <person name="Jang T."/>
            <person name="Ahn T.S."/>
            <person name="Joh K."/>
        </authorList>
    </citation>
    <scope>NUCLEOTIDE SEQUENCE [LARGE SCALE GENOMIC DNA]</scope>
    <source>
        <strain evidence="2 3">KCTC 23123</strain>
    </source>
</reference>
<accession>A0A4Y8AWH4</accession>
<dbReference type="Proteomes" id="UP000298517">
    <property type="component" value="Unassembled WGS sequence"/>
</dbReference>
<organism evidence="2 3">
    <name type="scientific">Gramella jeungdoensis</name>
    <dbReference type="NCBI Taxonomy" id="708091"/>
    <lineage>
        <taxon>Bacteria</taxon>
        <taxon>Pseudomonadati</taxon>
        <taxon>Bacteroidota</taxon>
        <taxon>Flavobacteriia</taxon>
        <taxon>Flavobacteriales</taxon>
        <taxon>Flavobacteriaceae</taxon>
        <taxon>Christiangramia</taxon>
    </lineage>
</organism>
<dbReference type="AlphaFoldDB" id="A0A4Y8AWH4"/>
<protein>
    <submittedName>
        <fullName evidence="2">DUF4290 domain-containing protein</fullName>
    </submittedName>
</protein>
<evidence type="ECO:0000313" key="3">
    <source>
        <dbReference type="Proteomes" id="UP000298517"/>
    </source>
</evidence>